<dbReference type="EMBL" id="VCKX01000144">
    <property type="protein sequence ID" value="TMR28363.1"/>
    <property type="molecule type" value="Genomic_DNA"/>
</dbReference>
<dbReference type="RefSeq" id="WP_138694307.1">
    <property type="nucleotide sequence ID" value="NZ_JBHSAZ010000001.1"/>
</dbReference>
<feature type="region of interest" description="Disordered" evidence="1">
    <location>
        <begin position="176"/>
        <end position="203"/>
    </location>
</feature>
<evidence type="ECO:0000313" key="4">
    <source>
        <dbReference type="Proteomes" id="UP000306628"/>
    </source>
</evidence>
<evidence type="ECO:0000259" key="2">
    <source>
        <dbReference type="Pfam" id="PF01610"/>
    </source>
</evidence>
<name>A0A5S4G5S1_9ACTN</name>
<feature type="compositionally biased region" description="Polar residues" evidence="1">
    <location>
        <begin position="285"/>
        <end position="305"/>
    </location>
</feature>
<evidence type="ECO:0000313" key="3">
    <source>
        <dbReference type="EMBL" id="TMR28363.1"/>
    </source>
</evidence>
<dbReference type="PANTHER" id="PTHR33498">
    <property type="entry name" value="TRANSPOSASE FOR INSERTION SEQUENCE ELEMENT IS1557"/>
    <property type="match status" value="1"/>
</dbReference>
<protein>
    <submittedName>
        <fullName evidence="3">Transposase</fullName>
    </submittedName>
</protein>
<feature type="compositionally biased region" description="Polar residues" evidence="1">
    <location>
        <begin position="176"/>
        <end position="186"/>
    </location>
</feature>
<sequence>MTLIRLIRGLPDPAVETGPRGLRVDDFALRRGDSYGTILIDISTSTVVDVLADRTADTLAAWLRSHPEVEIVCRDRAGAYAEGIAGCCPWAATLSGASPASPTPKTCSFVTVPASGQRPWKPTTTPYSSTRNCRFWAIAAAAPPSASTSAPGAVERLRADTNSAGNHLRLVPVQNGQPRESASTACSKGAHRCMPPAGSATTARAPVDEMMTRRHGQNLESWMNAVLGDDLPELHSFVTRLYRDQDAVTAGLALPYHSGPVKGHANRIKMLKQLKRPETHPPLSPQSLSNESLTKTPGQRPSSCPGSDRSDAGSGYISPIQLLSDDLISTNSQ</sequence>
<proteinExistence type="predicted"/>
<keyword evidence="4" id="KW-1185">Reference proteome</keyword>
<organism evidence="3 4">
    <name type="scientific">Nonomuraea zeae</name>
    <dbReference type="NCBI Taxonomy" id="1642303"/>
    <lineage>
        <taxon>Bacteria</taxon>
        <taxon>Bacillati</taxon>
        <taxon>Actinomycetota</taxon>
        <taxon>Actinomycetes</taxon>
        <taxon>Streptosporangiales</taxon>
        <taxon>Streptosporangiaceae</taxon>
        <taxon>Nonomuraea</taxon>
    </lineage>
</organism>
<comment type="caution">
    <text evidence="3">The sequence shown here is derived from an EMBL/GenBank/DDBJ whole genome shotgun (WGS) entry which is preliminary data.</text>
</comment>
<accession>A0A5S4G5S1</accession>
<dbReference type="OrthoDB" id="3238779at2"/>
<dbReference type="InterPro" id="IPR047951">
    <property type="entry name" value="Transpos_ISL3"/>
</dbReference>
<feature type="region of interest" description="Disordered" evidence="1">
    <location>
        <begin position="276"/>
        <end position="318"/>
    </location>
</feature>
<dbReference type="AlphaFoldDB" id="A0A5S4G5S1"/>
<dbReference type="Proteomes" id="UP000306628">
    <property type="component" value="Unassembled WGS sequence"/>
</dbReference>
<dbReference type="PANTHER" id="PTHR33498:SF1">
    <property type="entry name" value="TRANSPOSASE FOR INSERTION SEQUENCE ELEMENT IS1557"/>
    <property type="match status" value="1"/>
</dbReference>
<evidence type="ECO:0000256" key="1">
    <source>
        <dbReference type="SAM" id="MobiDB-lite"/>
    </source>
</evidence>
<dbReference type="Pfam" id="PF01610">
    <property type="entry name" value="DDE_Tnp_ISL3"/>
    <property type="match status" value="1"/>
</dbReference>
<dbReference type="InterPro" id="IPR002560">
    <property type="entry name" value="Transposase_DDE"/>
</dbReference>
<feature type="domain" description="Transposase IS204/IS1001/IS1096/IS1165 DDE" evidence="2">
    <location>
        <begin position="23"/>
        <end position="92"/>
    </location>
</feature>
<reference evidence="3 4" key="1">
    <citation type="submission" date="2019-05" db="EMBL/GenBank/DDBJ databases">
        <title>Draft genome sequence of Nonomuraea zeae DSM 100528.</title>
        <authorList>
            <person name="Saricaoglu S."/>
            <person name="Isik K."/>
        </authorList>
    </citation>
    <scope>NUCLEOTIDE SEQUENCE [LARGE SCALE GENOMIC DNA]</scope>
    <source>
        <strain evidence="3 4">DSM 100528</strain>
    </source>
</reference>
<gene>
    <name evidence="3" type="ORF">ETD85_36080</name>
</gene>